<reference evidence="11 12" key="1">
    <citation type="submission" date="2022-11" db="EMBL/GenBank/DDBJ databases">
        <title>Minimal conservation of predation-associated metabolite biosynthetic gene clusters underscores biosynthetic potential of Myxococcota including descriptions for ten novel species: Archangium lansinium sp. nov., Myxococcus landrumus sp. nov., Nannocystis bai.</title>
        <authorList>
            <person name="Ahearne A."/>
            <person name="Stevens C."/>
            <person name="Dowd S."/>
        </authorList>
    </citation>
    <scope>NUCLEOTIDE SEQUENCE [LARGE SCALE GENOMIC DNA]</scope>
    <source>
        <strain evidence="11 12">BB15-2</strain>
    </source>
</reference>
<dbReference type="InterPro" id="IPR013656">
    <property type="entry name" value="PAS_4"/>
</dbReference>
<dbReference type="SUPFAM" id="SSF47384">
    <property type="entry name" value="Homodimeric domain of signal transducing histidine kinase"/>
    <property type="match status" value="1"/>
</dbReference>
<dbReference type="SMART" id="SM00388">
    <property type="entry name" value="HisKA"/>
    <property type="match status" value="1"/>
</dbReference>
<dbReference type="SUPFAM" id="SSF52172">
    <property type="entry name" value="CheY-like"/>
    <property type="match status" value="1"/>
</dbReference>
<dbReference type="Gene3D" id="1.10.287.130">
    <property type="match status" value="1"/>
</dbReference>
<dbReference type="SUPFAM" id="SSF55874">
    <property type="entry name" value="ATPase domain of HSP90 chaperone/DNA topoisomerase II/histidine kinase"/>
    <property type="match status" value="1"/>
</dbReference>
<dbReference type="PROSITE" id="PS50109">
    <property type="entry name" value="HIS_KIN"/>
    <property type="match status" value="1"/>
</dbReference>
<keyword evidence="12" id="KW-1185">Reference proteome</keyword>
<dbReference type="RefSeq" id="WP_272089612.1">
    <property type="nucleotide sequence ID" value="NZ_JAQNDL010000003.1"/>
</dbReference>
<dbReference type="InterPro" id="IPR004358">
    <property type="entry name" value="Sig_transdc_His_kin-like_C"/>
</dbReference>
<evidence type="ECO:0000259" key="9">
    <source>
        <dbReference type="PROSITE" id="PS50112"/>
    </source>
</evidence>
<dbReference type="Pfam" id="PF00512">
    <property type="entry name" value="HisKA"/>
    <property type="match status" value="1"/>
</dbReference>
<evidence type="ECO:0000259" key="8">
    <source>
        <dbReference type="PROSITE" id="PS50110"/>
    </source>
</evidence>
<dbReference type="PANTHER" id="PTHR43047">
    <property type="entry name" value="TWO-COMPONENT HISTIDINE PROTEIN KINASE"/>
    <property type="match status" value="1"/>
</dbReference>
<dbReference type="InterPro" id="IPR005467">
    <property type="entry name" value="His_kinase_dom"/>
</dbReference>
<feature type="modified residue" description="4-aspartylphosphate" evidence="6">
    <location>
        <position position="72"/>
    </location>
</feature>
<dbReference type="CDD" id="cd00130">
    <property type="entry name" value="PAS"/>
    <property type="match status" value="1"/>
</dbReference>
<dbReference type="InterPro" id="IPR011006">
    <property type="entry name" value="CheY-like_superfamily"/>
</dbReference>
<name>A0ABT5E5Z3_9BACT</name>
<evidence type="ECO:0000256" key="4">
    <source>
        <dbReference type="ARBA" id="ARBA00022679"/>
    </source>
</evidence>
<dbReference type="InterPro" id="IPR003594">
    <property type="entry name" value="HATPase_dom"/>
</dbReference>
<dbReference type="Pfam" id="PF08448">
    <property type="entry name" value="PAS_4"/>
    <property type="match status" value="1"/>
</dbReference>
<dbReference type="PROSITE" id="PS50113">
    <property type="entry name" value="PAC"/>
    <property type="match status" value="1"/>
</dbReference>
<dbReference type="Gene3D" id="3.40.50.2300">
    <property type="match status" value="1"/>
</dbReference>
<evidence type="ECO:0000313" key="11">
    <source>
        <dbReference type="EMBL" id="MDC0721110.1"/>
    </source>
</evidence>
<dbReference type="InterPro" id="IPR000700">
    <property type="entry name" value="PAS-assoc_C"/>
</dbReference>
<comment type="caution">
    <text evidence="11">The sequence shown here is derived from an EMBL/GenBank/DDBJ whole genome shotgun (WGS) entry which is preliminary data.</text>
</comment>
<dbReference type="CDD" id="cd00075">
    <property type="entry name" value="HATPase"/>
    <property type="match status" value="1"/>
</dbReference>
<dbReference type="InterPro" id="IPR036097">
    <property type="entry name" value="HisK_dim/P_sf"/>
</dbReference>
<dbReference type="InterPro" id="IPR036890">
    <property type="entry name" value="HATPase_C_sf"/>
</dbReference>
<evidence type="ECO:0000259" key="10">
    <source>
        <dbReference type="PROSITE" id="PS50113"/>
    </source>
</evidence>
<dbReference type="InterPro" id="IPR003661">
    <property type="entry name" value="HisK_dim/P_dom"/>
</dbReference>
<dbReference type="PANTHER" id="PTHR43047:SF72">
    <property type="entry name" value="OSMOSENSING HISTIDINE PROTEIN KINASE SLN1"/>
    <property type="match status" value="1"/>
</dbReference>
<evidence type="ECO:0000256" key="3">
    <source>
        <dbReference type="ARBA" id="ARBA00022553"/>
    </source>
</evidence>
<comment type="catalytic activity">
    <reaction evidence="1">
        <text>ATP + protein L-histidine = ADP + protein N-phospho-L-histidine.</text>
        <dbReference type="EC" id="2.7.13.3"/>
    </reaction>
</comment>
<dbReference type="PROSITE" id="PS50112">
    <property type="entry name" value="PAS"/>
    <property type="match status" value="1"/>
</dbReference>
<dbReference type="PRINTS" id="PR00344">
    <property type="entry name" value="BCTRLSENSOR"/>
</dbReference>
<dbReference type="SMART" id="SM00091">
    <property type="entry name" value="PAS"/>
    <property type="match status" value="1"/>
</dbReference>
<feature type="domain" description="Histidine kinase" evidence="7">
    <location>
        <begin position="286"/>
        <end position="499"/>
    </location>
</feature>
<accession>A0ABT5E5Z3</accession>
<dbReference type="EC" id="2.7.13.3" evidence="2"/>
<dbReference type="InterPro" id="IPR000014">
    <property type="entry name" value="PAS"/>
</dbReference>
<dbReference type="Proteomes" id="UP001221686">
    <property type="component" value="Unassembled WGS sequence"/>
</dbReference>
<sequence length="499" mass="54662">MTTPHPDLDYVSNPRPGEPVRVLVIDDDEVDRELVRRAFAKSGLEVTLIEDDDPIAALERLRRSPVEVVLLDYQFPRHDGLVVLRGLRELDVFVPAIVLTGHEDTALAVELMKNGAVDYIAKGALTPQRLAQSVRHALRLRASELATRAAQEALRASEEFSRRIFESSHDGIIVLDLEGHILSISPGGLRLLGAAGPDQLRGRSWVDLWSSAHRQEVAGALAEALAGKVGRVVGLGPTLDGAQMWWDVIVSPVLAASGKPERLVATARDVTEQRRQAEFEQQLIGIVSHDLRNPLSAMLTGASLLSELLPPDSPLAEIVQRIDRSGQRATRLIRDLLDFTQVRASGRLPIDPQPVEIHEVCRQVVDEVALNHPDRLIVHQPEGDGEGNWDPDRLAQAVGNLVHNALSYGLSGTPVTVRSVCHGARAQVLVHNMGPPIPPESIPWLFQPFRRGEQRLDRERSIGLGLFIVREIVDAHGGHVAVRSAAGEGTTFHIELPRA</sequence>
<dbReference type="CDD" id="cd00082">
    <property type="entry name" value="HisKA"/>
    <property type="match status" value="1"/>
</dbReference>
<proteinExistence type="predicted"/>
<feature type="domain" description="Response regulatory" evidence="8">
    <location>
        <begin position="21"/>
        <end position="137"/>
    </location>
</feature>
<organism evidence="11 12">
    <name type="scientific">Nannocystis bainbridge</name>
    <dbReference type="NCBI Taxonomy" id="2995303"/>
    <lineage>
        <taxon>Bacteria</taxon>
        <taxon>Pseudomonadati</taxon>
        <taxon>Myxococcota</taxon>
        <taxon>Polyangia</taxon>
        <taxon>Nannocystales</taxon>
        <taxon>Nannocystaceae</taxon>
        <taxon>Nannocystis</taxon>
    </lineage>
</organism>
<evidence type="ECO:0000313" key="12">
    <source>
        <dbReference type="Proteomes" id="UP001221686"/>
    </source>
</evidence>
<dbReference type="Gene3D" id="3.30.450.20">
    <property type="entry name" value="PAS domain"/>
    <property type="match status" value="1"/>
</dbReference>
<protein>
    <recommendedName>
        <fullName evidence="2">histidine kinase</fullName>
        <ecNumber evidence="2">2.7.13.3</ecNumber>
    </recommendedName>
</protein>
<evidence type="ECO:0000256" key="1">
    <source>
        <dbReference type="ARBA" id="ARBA00000085"/>
    </source>
</evidence>
<evidence type="ECO:0000256" key="6">
    <source>
        <dbReference type="PROSITE-ProRule" id="PRU00169"/>
    </source>
</evidence>
<dbReference type="EMBL" id="JAQNDL010000003">
    <property type="protein sequence ID" value="MDC0721110.1"/>
    <property type="molecule type" value="Genomic_DNA"/>
</dbReference>
<feature type="domain" description="PAC" evidence="10">
    <location>
        <begin position="226"/>
        <end position="282"/>
    </location>
</feature>
<dbReference type="Gene3D" id="3.30.565.10">
    <property type="entry name" value="Histidine kinase-like ATPase, C-terminal domain"/>
    <property type="match status" value="1"/>
</dbReference>
<evidence type="ECO:0000259" key="7">
    <source>
        <dbReference type="PROSITE" id="PS50109"/>
    </source>
</evidence>
<keyword evidence="3 6" id="KW-0597">Phosphoprotein</keyword>
<keyword evidence="4" id="KW-0808">Transferase</keyword>
<dbReference type="NCBIfam" id="TIGR00229">
    <property type="entry name" value="sensory_box"/>
    <property type="match status" value="1"/>
</dbReference>
<gene>
    <name evidence="11" type="ORF">POL25_29655</name>
</gene>
<evidence type="ECO:0000256" key="2">
    <source>
        <dbReference type="ARBA" id="ARBA00012438"/>
    </source>
</evidence>
<dbReference type="Pfam" id="PF02518">
    <property type="entry name" value="HATPase_c"/>
    <property type="match status" value="1"/>
</dbReference>
<evidence type="ECO:0000256" key="5">
    <source>
        <dbReference type="ARBA" id="ARBA00022777"/>
    </source>
</evidence>
<dbReference type="InterPro" id="IPR001789">
    <property type="entry name" value="Sig_transdc_resp-reg_receiver"/>
</dbReference>
<dbReference type="SUPFAM" id="SSF55785">
    <property type="entry name" value="PYP-like sensor domain (PAS domain)"/>
    <property type="match status" value="1"/>
</dbReference>
<feature type="domain" description="PAS" evidence="9">
    <location>
        <begin position="157"/>
        <end position="228"/>
    </location>
</feature>
<keyword evidence="5" id="KW-0418">Kinase</keyword>
<dbReference type="Pfam" id="PF00072">
    <property type="entry name" value="Response_reg"/>
    <property type="match status" value="1"/>
</dbReference>
<dbReference type="SMART" id="SM00448">
    <property type="entry name" value="REC"/>
    <property type="match status" value="1"/>
</dbReference>
<dbReference type="SMART" id="SM00387">
    <property type="entry name" value="HATPase_c"/>
    <property type="match status" value="1"/>
</dbReference>
<dbReference type="InterPro" id="IPR035965">
    <property type="entry name" value="PAS-like_dom_sf"/>
</dbReference>
<dbReference type="PROSITE" id="PS50110">
    <property type="entry name" value="RESPONSE_REGULATORY"/>
    <property type="match status" value="1"/>
</dbReference>